<dbReference type="InterPro" id="IPR000160">
    <property type="entry name" value="GGDEF_dom"/>
</dbReference>
<dbReference type="RefSeq" id="WP_168106690.1">
    <property type="nucleotide sequence ID" value="NZ_VTOX01000002.1"/>
</dbReference>
<dbReference type="InterPro" id="IPR029787">
    <property type="entry name" value="Nucleotide_cyclase"/>
</dbReference>
<dbReference type="InterPro" id="IPR052155">
    <property type="entry name" value="Biofilm_reg_signaling"/>
</dbReference>
<feature type="transmembrane region" description="Helical" evidence="2">
    <location>
        <begin position="337"/>
        <end position="359"/>
    </location>
</feature>
<dbReference type="Proteomes" id="UP000521868">
    <property type="component" value="Unassembled WGS sequence"/>
</dbReference>
<feature type="signal peptide" evidence="3">
    <location>
        <begin position="1"/>
        <end position="31"/>
    </location>
</feature>
<feature type="chain" id="PRO_5030812342" evidence="3">
    <location>
        <begin position="32"/>
        <end position="614"/>
    </location>
</feature>
<dbReference type="Gene3D" id="3.30.70.270">
    <property type="match status" value="1"/>
</dbReference>
<keyword evidence="6" id="KW-1185">Reference proteome</keyword>
<evidence type="ECO:0000256" key="3">
    <source>
        <dbReference type="SAM" id="SignalP"/>
    </source>
</evidence>
<sequence>MSARFPAPWWRHIWLAMLFALAAALAGTALAESEPARRWPARELGGAFWVDHTAAATVDQAHRAFATGAGRPVNPNQVMPLGPGTAVWYRLELPRVAEPTRAVLRIAFSGTDSVELFRPDGGGHWRTQRSGDSLPVADWPVRHIDPSFAFDLRPGEDATYLRVRNAQPIRVQWTVQNVTSFIESVKAWHFVLGAYAGFIAMVVLVSLFNAVSWRDPIHLYYAVHVAMVAVSIMALTGLAGEYLWPDQPWWTDKAPVVIPGLSIAWVGLFLRELVAERGRPILSWLLYGHVVTATLMVVAFLVVGRENVYRAPSIFALPGLLVLLGVMVWYSRRQPKVGLWILAGMAFLMAGALAPLVHNLGLVEPSFLTDFGPQLGGAAEVPLLLIGLYFRSRERHASRERLKAMAHTDPLTGLANHRVLQRRLESVLRLARKDPLAGAVLRVHVANLADIRAEFGREAGEAALVRAGECVAKEAREGDLVAREQGDDIVLVLGGHPTQGQAAIGGRNIIARGLKYSGRLPPGVTLKLRVAGFAPPLPESGDPAGLLQTLARLLLDIENDPHGRALRFVGSPDSSPWRSSPWPKHDELPPQSPPTVDELLSLEHSRPKRTSSLH</sequence>
<dbReference type="PANTHER" id="PTHR44757">
    <property type="entry name" value="DIGUANYLATE CYCLASE DGCP"/>
    <property type="match status" value="1"/>
</dbReference>
<dbReference type="Pfam" id="PF07696">
    <property type="entry name" value="7TMR-DISMED2"/>
    <property type="match status" value="1"/>
</dbReference>
<feature type="transmembrane region" description="Helical" evidence="2">
    <location>
        <begin position="256"/>
        <end position="274"/>
    </location>
</feature>
<feature type="domain" description="GGDEF" evidence="4">
    <location>
        <begin position="395"/>
        <end position="569"/>
    </location>
</feature>
<accession>A0A7X6I5P4</accession>
<dbReference type="PANTHER" id="PTHR44757:SF2">
    <property type="entry name" value="BIOFILM ARCHITECTURE MAINTENANCE PROTEIN MBAA"/>
    <property type="match status" value="1"/>
</dbReference>
<feature type="transmembrane region" description="Helical" evidence="2">
    <location>
        <begin position="187"/>
        <end position="207"/>
    </location>
</feature>
<dbReference type="Gene3D" id="2.60.40.2380">
    <property type="match status" value="1"/>
</dbReference>
<feature type="transmembrane region" description="Helical" evidence="2">
    <location>
        <begin position="309"/>
        <end position="330"/>
    </location>
</feature>
<dbReference type="InterPro" id="IPR011622">
    <property type="entry name" value="7TMR_DISM_rcpt_extracell_dom2"/>
</dbReference>
<evidence type="ECO:0000259" key="4">
    <source>
        <dbReference type="SMART" id="SM00267"/>
    </source>
</evidence>
<reference evidence="5 6" key="1">
    <citation type="journal article" date="2020" name="Nature">
        <title>Bacterial chemolithoautotrophy via manganese oxidation.</title>
        <authorList>
            <person name="Yu H."/>
            <person name="Leadbetter J.R."/>
        </authorList>
    </citation>
    <scope>NUCLEOTIDE SEQUENCE [LARGE SCALE GENOMIC DNA]</scope>
    <source>
        <strain evidence="5 6">RBP-1</strain>
    </source>
</reference>
<dbReference type="EMBL" id="VTOX01000002">
    <property type="protein sequence ID" value="NKE65576.1"/>
    <property type="molecule type" value="Genomic_DNA"/>
</dbReference>
<dbReference type="NCBIfam" id="TIGR00254">
    <property type="entry name" value="GGDEF"/>
    <property type="match status" value="1"/>
</dbReference>
<dbReference type="InterPro" id="IPR043128">
    <property type="entry name" value="Rev_trsase/Diguanyl_cyclase"/>
</dbReference>
<feature type="transmembrane region" description="Helical" evidence="2">
    <location>
        <begin position="219"/>
        <end position="244"/>
    </location>
</feature>
<feature type="transmembrane region" description="Helical" evidence="2">
    <location>
        <begin position="371"/>
        <end position="390"/>
    </location>
</feature>
<evidence type="ECO:0000313" key="5">
    <source>
        <dbReference type="EMBL" id="NKE65576.1"/>
    </source>
</evidence>
<dbReference type="AlphaFoldDB" id="A0A7X6I5P4"/>
<evidence type="ECO:0000313" key="6">
    <source>
        <dbReference type="Proteomes" id="UP000521868"/>
    </source>
</evidence>
<feature type="region of interest" description="Disordered" evidence="1">
    <location>
        <begin position="567"/>
        <end position="614"/>
    </location>
</feature>
<proteinExistence type="predicted"/>
<evidence type="ECO:0000256" key="1">
    <source>
        <dbReference type="SAM" id="MobiDB-lite"/>
    </source>
</evidence>
<keyword evidence="3" id="KW-0732">Signal</keyword>
<dbReference type="Pfam" id="PF07695">
    <property type="entry name" value="7TMR-DISM_7TM"/>
    <property type="match status" value="1"/>
</dbReference>
<gene>
    <name evidence="5" type="ORF">RAMLITH_07050</name>
</gene>
<organism evidence="5 6">
    <name type="scientific">Ramlibacter lithotrophicus</name>
    <dbReference type="NCBI Taxonomy" id="2606681"/>
    <lineage>
        <taxon>Bacteria</taxon>
        <taxon>Pseudomonadati</taxon>
        <taxon>Pseudomonadota</taxon>
        <taxon>Betaproteobacteria</taxon>
        <taxon>Burkholderiales</taxon>
        <taxon>Comamonadaceae</taxon>
        <taxon>Ramlibacter</taxon>
    </lineage>
</organism>
<name>A0A7X6I5P4_9BURK</name>
<keyword evidence="2" id="KW-0812">Transmembrane</keyword>
<evidence type="ECO:0000256" key="2">
    <source>
        <dbReference type="SAM" id="Phobius"/>
    </source>
</evidence>
<protein>
    <submittedName>
        <fullName evidence="5">Diguanylate cyclase</fullName>
    </submittedName>
</protein>
<feature type="compositionally biased region" description="Low complexity" evidence="1">
    <location>
        <begin position="571"/>
        <end position="582"/>
    </location>
</feature>
<keyword evidence="2" id="KW-0472">Membrane</keyword>
<feature type="transmembrane region" description="Helical" evidence="2">
    <location>
        <begin position="281"/>
        <end position="303"/>
    </location>
</feature>
<keyword evidence="2" id="KW-1133">Transmembrane helix</keyword>
<dbReference type="Pfam" id="PF00990">
    <property type="entry name" value="GGDEF"/>
    <property type="match status" value="1"/>
</dbReference>
<dbReference type="InterPro" id="IPR011623">
    <property type="entry name" value="7TMR_DISM_rcpt_extracell_dom1"/>
</dbReference>
<comment type="caution">
    <text evidence="5">The sequence shown here is derived from an EMBL/GenBank/DDBJ whole genome shotgun (WGS) entry which is preliminary data.</text>
</comment>
<dbReference type="SUPFAM" id="SSF55073">
    <property type="entry name" value="Nucleotide cyclase"/>
    <property type="match status" value="1"/>
</dbReference>
<dbReference type="SMART" id="SM00267">
    <property type="entry name" value="GGDEF"/>
    <property type="match status" value="1"/>
</dbReference>